<protein>
    <submittedName>
        <fullName evidence="2">Uncharacterized protein</fullName>
    </submittedName>
</protein>
<dbReference type="Proteomes" id="UP001472677">
    <property type="component" value="Unassembled WGS sequence"/>
</dbReference>
<name>A0ABR2GHM7_9ROSI</name>
<evidence type="ECO:0000256" key="1">
    <source>
        <dbReference type="SAM" id="Phobius"/>
    </source>
</evidence>
<sequence length="92" mass="10623">MLTVRYEEHNTRQYPEVLTTSTVLLLVLTGFAWFDLVNSEVNIPSRFLRLLCTNGTLWKTYNGEAGNRKLIDKKLVGFIEFEVPVSIPGYWV</sequence>
<keyword evidence="3" id="KW-1185">Reference proteome</keyword>
<evidence type="ECO:0000313" key="3">
    <source>
        <dbReference type="Proteomes" id="UP001472677"/>
    </source>
</evidence>
<keyword evidence="1" id="KW-0472">Membrane</keyword>
<accession>A0ABR2GHM7</accession>
<comment type="caution">
    <text evidence="2">The sequence shown here is derived from an EMBL/GenBank/DDBJ whole genome shotgun (WGS) entry which is preliminary data.</text>
</comment>
<keyword evidence="1" id="KW-1133">Transmembrane helix</keyword>
<keyword evidence="1" id="KW-0812">Transmembrane</keyword>
<evidence type="ECO:0000313" key="2">
    <source>
        <dbReference type="EMBL" id="KAK8602427.1"/>
    </source>
</evidence>
<proteinExistence type="predicted"/>
<reference evidence="2 3" key="1">
    <citation type="journal article" date="2024" name="G3 (Bethesda)">
        <title>Genome assembly of Hibiscus sabdariffa L. provides insights into metabolisms of medicinal natural products.</title>
        <authorList>
            <person name="Kim T."/>
        </authorList>
    </citation>
    <scope>NUCLEOTIDE SEQUENCE [LARGE SCALE GENOMIC DNA]</scope>
    <source>
        <strain evidence="2">TK-2024</strain>
        <tissue evidence="2">Old leaves</tissue>
    </source>
</reference>
<dbReference type="EMBL" id="JBBPBM010000001">
    <property type="protein sequence ID" value="KAK8602427.1"/>
    <property type="molecule type" value="Genomic_DNA"/>
</dbReference>
<organism evidence="2 3">
    <name type="scientific">Hibiscus sabdariffa</name>
    <name type="common">roselle</name>
    <dbReference type="NCBI Taxonomy" id="183260"/>
    <lineage>
        <taxon>Eukaryota</taxon>
        <taxon>Viridiplantae</taxon>
        <taxon>Streptophyta</taxon>
        <taxon>Embryophyta</taxon>
        <taxon>Tracheophyta</taxon>
        <taxon>Spermatophyta</taxon>
        <taxon>Magnoliopsida</taxon>
        <taxon>eudicotyledons</taxon>
        <taxon>Gunneridae</taxon>
        <taxon>Pentapetalae</taxon>
        <taxon>rosids</taxon>
        <taxon>malvids</taxon>
        <taxon>Malvales</taxon>
        <taxon>Malvaceae</taxon>
        <taxon>Malvoideae</taxon>
        <taxon>Hibiscus</taxon>
    </lineage>
</organism>
<feature type="transmembrane region" description="Helical" evidence="1">
    <location>
        <begin position="17"/>
        <end position="37"/>
    </location>
</feature>
<gene>
    <name evidence="2" type="ORF">V6N12_052234</name>
</gene>